<dbReference type="HOGENOM" id="CLU_113812_0_0_1"/>
<protein>
    <submittedName>
        <fullName evidence="1">Uncharacterized protein</fullName>
    </submittedName>
</protein>
<keyword evidence="2" id="KW-1185">Reference proteome</keyword>
<dbReference type="Proteomes" id="UP000001072">
    <property type="component" value="Unassembled WGS sequence"/>
</dbReference>
<gene>
    <name evidence="1" type="ORF">MELLADRAFT_88493</name>
</gene>
<dbReference type="RefSeq" id="XP_007411967.1">
    <property type="nucleotide sequence ID" value="XM_007411905.1"/>
</dbReference>
<sequence length="191" mass="21351">MKSNHQNDQLQINAAQSATRKLKEFEESLEKSTEQLVTLQAPTKTAPNGLTEQYFAEQWSRQKIAQSELFADGRTKSLEALVARLIDLEENIKEAHTRRPSNRTKAEVSELATLPASIVVMEEAVEAVVQDLGSNMFKDLPDSKDPKARLLIKLRVAKERLYEARVGIIELQKAWDKPGHGTASPEEADDG</sequence>
<evidence type="ECO:0000313" key="2">
    <source>
        <dbReference type="Proteomes" id="UP000001072"/>
    </source>
</evidence>
<proteinExistence type="predicted"/>
<dbReference type="EMBL" id="GL883116">
    <property type="protein sequence ID" value="EGG04876.1"/>
    <property type="molecule type" value="Genomic_DNA"/>
</dbReference>
<dbReference type="GeneID" id="18934893"/>
<reference evidence="2" key="1">
    <citation type="journal article" date="2011" name="Proc. Natl. Acad. Sci. U.S.A.">
        <title>Obligate biotrophy features unraveled by the genomic analysis of rust fungi.</title>
        <authorList>
            <person name="Duplessis S."/>
            <person name="Cuomo C.A."/>
            <person name="Lin Y.-C."/>
            <person name="Aerts A."/>
            <person name="Tisserant E."/>
            <person name="Veneault-Fourrey C."/>
            <person name="Joly D.L."/>
            <person name="Hacquard S."/>
            <person name="Amselem J."/>
            <person name="Cantarel B.L."/>
            <person name="Chiu R."/>
            <person name="Coutinho P.M."/>
            <person name="Feau N."/>
            <person name="Field M."/>
            <person name="Frey P."/>
            <person name="Gelhaye E."/>
            <person name="Goldberg J."/>
            <person name="Grabherr M.G."/>
            <person name="Kodira C.D."/>
            <person name="Kohler A."/>
            <person name="Kuees U."/>
            <person name="Lindquist E.A."/>
            <person name="Lucas S.M."/>
            <person name="Mago R."/>
            <person name="Mauceli E."/>
            <person name="Morin E."/>
            <person name="Murat C."/>
            <person name="Pangilinan J.L."/>
            <person name="Park R."/>
            <person name="Pearson M."/>
            <person name="Quesneville H."/>
            <person name="Rouhier N."/>
            <person name="Sakthikumar S."/>
            <person name="Salamov A.A."/>
            <person name="Schmutz J."/>
            <person name="Selles B."/>
            <person name="Shapiro H."/>
            <person name="Tanguay P."/>
            <person name="Tuskan G.A."/>
            <person name="Henrissat B."/>
            <person name="Van de Peer Y."/>
            <person name="Rouze P."/>
            <person name="Ellis J.G."/>
            <person name="Dodds P.N."/>
            <person name="Schein J.E."/>
            <person name="Zhong S."/>
            <person name="Hamelin R.C."/>
            <person name="Grigoriev I.V."/>
            <person name="Szabo L.J."/>
            <person name="Martin F."/>
        </authorList>
    </citation>
    <scope>NUCLEOTIDE SEQUENCE [LARGE SCALE GENOMIC DNA]</scope>
    <source>
        <strain evidence="2">98AG31 / pathotype 3-4-7</strain>
    </source>
</reference>
<dbReference type="OrthoDB" id="10354829at2759"/>
<dbReference type="InParanoid" id="F4RRX4"/>
<evidence type="ECO:0000313" key="1">
    <source>
        <dbReference type="EMBL" id="EGG04876.1"/>
    </source>
</evidence>
<name>F4RRX4_MELLP</name>
<accession>F4RRX4</accession>
<dbReference type="VEuPathDB" id="FungiDB:MELLADRAFT_88493"/>
<organism evidence="2">
    <name type="scientific">Melampsora larici-populina (strain 98AG31 / pathotype 3-4-7)</name>
    <name type="common">Poplar leaf rust fungus</name>
    <dbReference type="NCBI Taxonomy" id="747676"/>
    <lineage>
        <taxon>Eukaryota</taxon>
        <taxon>Fungi</taxon>
        <taxon>Dikarya</taxon>
        <taxon>Basidiomycota</taxon>
        <taxon>Pucciniomycotina</taxon>
        <taxon>Pucciniomycetes</taxon>
        <taxon>Pucciniales</taxon>
        <taxon>Melampsoraceae</taxon>
        <taxon>Melampsora</taxon>
    </lineage>
</organism>
<dbReference type="AlphaFoldDB" id="F4RRX4"/>
<dbReference type="KEGG" id="mlr:MELLADRAFT_88493"/>